<organism evidence="1 2">
    <name type="scientific">Pocillopora meandrina</name>
    <dbReference type="NCBI Taxonomy" id="46732"/>
    <lineage>
        <taxon>Eukaryota</taxon>
        <taxon>Metazoa</taxon>
        <taxon>Cnidaria</taxon>
        <taxon>Anthozoa</taxon>
        <taxon>Hexacorallia</taxon>
        <taxon>Scleractinia</taxon>
        <taxon>Astrocoeniina</taxon>
        <taxon>Pocilloporidae</taxon>
        <taxon>Pocillopora</taxon>
    </lineage>
</organism>
<name>A0AAU9Y0I8_9CNID</name>
<dbReference type="Proteomes" id="UP001159428">
    <property type="component" value="Unassembled WGS sequence"/>
</dbReference>
<proteinExistence type="predicted"/>
<protein>
    <submittedName>
        <fullName evidence="1">Uncharacterized protein</fullName>
    </submittedName>
</protein>
<sequence length="157" mass="18049">MPLQVVNSGINPLAYALFKRDIKAELKRVFKKRQADNFLLSLQLAMVSVVREIYKNYLTNREALYVLCSVAKHSGSAEQSTKEVKRKTLVSRFSSHLVQLYFRYLPARLIKNFTFNQRKKLVRSSENGQTYYSSADGVTALAQLNALYSDRARSFNQ</sequence>
<reference evidence="1 2" key="1">
    <citation type="submission" date="2022-05" db="EMBL/GenBank/DDBJ databases">
        <authorList>
            <consortium name="Genoscope - CEA"/>
            <person name="William W."/>
        </authorList>
    </citation>
    <scope>NUCLEOTIDE SEQUENCE [LARGE SCALE GENOMIC DNA]</scope>
</reference>
<evidence type="ECO:0000313" key="2">
    <source>
        <dbReference type="Proteomes" id="UP001159428"/>
    </source>
</evidence>
<evidence type="ECO:0000313" key="1">
    <source>
        <dbReference type="EMBL" id="CAH3163431.1"/>
    </source>
</evidence>
<dbReference type="Gene3D" id="1.10.1220.70">
    <property type="match status" value="1"/>
</dbReference>
<gene>
    <name evidence="1" type="ORF">PMEA_00035501</name>
</gene>
<dbReference type="AlphaFoldDB" id="A0AAU9Y0I8"/>
<keyword evidence="2" id="KW-1185">Reference proteome</keyword>
<dbReference type="EMBL" id="CALNXJ010000093">
    <property type="protein sequence ID" value="CAH3163431.1"/>
    <property type="molecule type" value="Genomic_DNA"/>
</dbReference>
<comment type="caution">
    <text evidence="1">The sequence shown here is derived from an EMBL/GenBank/DDBJ whole genome shotgun (WGS) entry which is preliminary data.</text>
</comment>
<accession>A0AAU9Y0I8</accession>